<keyword evidence="4" id="KW-1185">Reference proteome</keyword>
<proteinExistence type="predicted"/>
<gene>
    <name evidence="3" type="ORF">BLNAU_14056</name>
</gene>
<accession>A0ABQ9XES9</accession>
<evidence type="ECO:0000256" key="2">
    <source>
        <dbReference type="SAM" id="MobiDB-lite"/>
    </source>
</evidence>
<dbReference type="EMBL" id="JARBJD010000126">
    <property type="protein sequence ID" value="KAK2950978.1"/>
    <property type="molecule type" value="Genomic_DNA"/>
</dbReference>
<keyword evidence="1" id="KW-0175">Coiled coil</keyword>
<feature type="compositionally biased region" description="Basic residues" evidence="2">
    <location>
        <begin position="1"/>
        <end position="11"/>
    </location>
</feature>
<feature type="region of interest" description="Disordered" evidence="2">
    <location>
        <begin position="1"/>
        <end position="21"/>
    </location>
</feature>
<protein>
    <submittedName>
        <fullName evidence="3">Uncharacterized protein</fullName>
    </submittedName>
</protein>
<dbReference type="Proteomes" id="UP001281761">
    <property type="component" value="Unassembled WGS sequence"/>
</dbReference>
<feature type="coiled-coil region" evidence="1">
    <location>
        <begin position="205"/>
        <end position="289"/>
    </location>
</feature>
<sequence length="291" mass="34371">MSKYASKHPSKQAKSSPQRPYRIQYSIQQPSPIRVLPPTHLQKAHLLRVNKQFYLRLWEDLSRLTHGEVLEAEDPSLPERRCSCCTSCGTIFVDHIDPPYCSKCKSDVIWFVLPAVPADEEEEELDRPILVSDADELKRTAAKQYRRAQNSSTFFSTEPLPRGKQAAVFFEDAQTNELWGGLPFVSGSGDYNDVTIPDNGKVHLIESLEIRRQREEERQREQQRRAREREECERLLVEDIWREELEQKRIEELERLQKQKEEEEELLKQELLRRKKARAKRRKELSQKKYK</sequence>
<evidence type="ECO:0000256" key="1">
    <source>
        <dbReference type="SAM" id="Coils"/>
    </source>
</evidence>
<comment type="caution">
    <text evidence="3">The sequence shown here is derived from an EMBL/GenBank/DDBJ whole genome shotgun (WGS) entry which is preliminary data.</text>
</comment>
<evidence type="ECO:0000313" key="4">
    <source>
        <dbReference type="Proteomes" id="UP001281761"/>
    </source>
</evidence>
<organism evidence="3 4">
    <name type="scientific">Blattamonas nauphoetae</name>
    <dbReference type="NCBI Taxonomy" id="2049346"/>
    <lineage>
        <taxon>Eukaryota</taxon>
        <taxon>Metamonada</taxon>
        <taxon>Preaxostyla</taxon>
        <taxon>Oxymonadida</taxon>
        <taxon>Blattamonas</taxon>
    </lineage>
</organism>
<reference evidence="3 4" key="1">
    <citation type="journal article" date="2022" name="bioRxiv">
        <title>Genomics of Preaxostyla Flagellates Illuminates Evolutionary Transitions and the Path Towards Mitochondrial Loss.</title>
        <authorList>
            <person name="Novak L.V.F."/>
            <person name="Treitli S.C."/>
            <person name="Pyrih J."/>
            <person name="Halakuc P."/>
            <person name="Pipaliya S.V."/>
            <person name="Vacek V."/>
            <person name="Brzon O."/>
            <person name="Soukal P."/>
            <person name="Eme L."/>
            <person name="Dacks J.B."/>
            <person name="Karnkowska A."/>
            <person name="Elias M."/>
            <person name="Hampl V."/>
        </authorList>
    </citation>
    <scope>NUCLEOTIDE SEQUENCE [LARGE SCALE GENOMIC DNA]</scope>
    <source>
        <strain evidence="3">NAU3</strain>
        <tissue evidence="3">Gut</tissue>
    </source>
</reference>
<evidence type="ECO:0000313" key="3">
    <source>
        <dbReference type="EMBL" id="KAK2950978.1"/>
    </source>
</evidence>
<name>A0ABQ9XES9_9EUKA</name>